<name>A0A2S6N1H6_RHOGL</name>
<dbReference type="InterPro" id="IPR044996">
    <property type="entry name" value="COQ10-like"/>
</dbReference>
<evidence type="ECO:0000313" key="4">
    <source>
        <dbReference type="Proteomes" id="UP000239724"/>
    </source>
</evidence>
<dbReference type="Gene3D" id="3.30.530.20">
    <property type="match status" value="1"/>
</dbReference>
<reference evidence="3 4" key="1">
    <citation type="journal article" date="2018" name="Arch. Microbiol.">
        <title>New insights into the metabolic potential of the phototrophic purple bacterium Rhodopila globiformis DSM 161(T) from its draft genome sequence and evidence for a vanadium-dependent nitrogenase.</title>
        <authorList>
            <person name="Imhoff J.F."/>
            <person name="Rahn T."/>
            <person name="Kunzel S."/>
            <person name="Neulinger S.C."/>
        </authorList>
    </citation>
    <scope>NUCLEOTIDE SEQUENCE [LARGE SCALE GENOMIC DNA]</scope>
    <source>
        <strain evidence="3 4">DSM 161</strain>
    </source>
</reference>
<dbReference type="CDD" id="cd07813">
    <property type="entry name" value="COQ10p_like"/>
    <property type="match status" value="1"/>
</dbReference>
<dbReference type="InterPro" id="IPR005031">
    <property type="entry name" value="COQ10_START"/>
</dbReference>
<protein>
    <recommendedName>
        <fullName evidence="2">Coenzyme Q-binding protein COQ10 START domain-containing protein</fullName>
    </recommendedName>
</protein>
<evidence type="ECO:0000313" key="3">
    <source>
        <dbReference type="EMBL" id="PPQ28481.1"/>
    </source>
</evidence>
<dbReference type="Pfam" id="PF03364">
    <property type="entry name" value="Polyketide_cyc"/>
    <property type="match status" value="1"/>
</dbReference>
<gene>
    <name evidence="3" type="ORF">CCS01_24415</name>
</gene>
<evidence type="ECO:0000259" key="2">
    <source>
        <dbReference type="Pfam" id="PF03364"/>
    </source>
</evidence>
<dbReference type="EMBL" id="NHRY01000243">
    <property type="protein sequence ID" value="PPQ28481.1"/>
    <property type="molecule type" value="Genomic_DNA"/>
</dbReference>
<organism evidence="3 4">
    <name type="scientific">Rhodopila globiformis</name>
    <name type="common">Rhodopseudomonas globiformis</name>
    <dbReference type="NCBI Taxonomy" id="1071"/>
    <lineage>
        <taxon>Bacteria</taxon>
        <taxon>Pseudomonadati</taxon>
        <taxon>Pseudomonadota</taxon>
        <taxon>Alphaproteobacteria</taxon>
        <taxon>Acetobacterales</taxon>
        <taxon>Acetobacteraceae</taxon>
        <taxon>Rhodopila</taxon>
    </lineage>
</organism>
<dbReference type="Proteomes" id="UP000239724">
    <property type="component" value="Unassembled WGS sequence"/>
</dbReference>
<feature type="domain" description="Coenzyme Q-binding protein COQ10 START" evidence="2">
    <location>
        <begin position="23"/>
        <end position="147"/>
    </location>
</feature>
<comment type="similarity">
    <text evidence="1">Belongs to the ribosome association toxin RatA family.</text>
</comment>
<keyword evidence="4" id="KW-1185">Reference proteome</keyword>
<dbReference type="AlphaFoldDB" id="A0A2S6N1H6"/>
<accession>A0A2S6N1H6</accession>
<dbReference type="GO" id="GO:0045333">
    <property type="term" value="P:cellular respiration"/>
    <property type="evidence" value="ECO:0007669"/>
    <property type="project" value="InterPro"/>
</dbReference>
<sequence length="159" mass="17845">MAQSAESFTGRDDMATYHAQVDLPYPPQQIFALVADIESYPQFLHHLASARIRRRKDNTLWVEQVVRLGFLRLKFSTRALLEPPTRLRVVCHDSLFGMFDQAWHFTPIASGGTRLGCHATYEVRSGLLRLGLGAALPEMLATTVKGFETRAGQLYGPAR</sequence>
<dbReference type="InterPro" id="IPR023393">
    <property type="entry name" value="START-like_dom_sf"/>
</dbReference>
<dbReference type="PANTHER" id="PTHR12901:SF10">
    <property type="entry name" value="COENZYME Q-BINDING PROTEIN COQ10, MITOCHONDRIAL"/>
    <property type="match status" value="1"/>
</dbReference>
<comment type="caution">
    <text evidence="3">The sequence shown here is derived from an EMBL/GenBank/DDBJ whole genome shotgun (WGS) entry which is preliminary data.</text>
</comment>
<proteinExistence type="inferred from homology"/>
<dbReference type="PANTHER" id="PTHR12901">
    <property type="entry name" value="SPERM PROTEIN HOMOLOG"/>
    <property type="match status" value="1"/>
</dbReference>
<evidence type="ECO:0000256" key="1">
    <source>
        <dbReference type="ARBA" id="ARBA00008918"/>
    </source>
</evidence>
<dbReference type="GO" id="GO:0048039">
    <property type="term" value="F:ubiquinone binding"/>
    <property type="evidence" value="ECO:0007669"/>
    <property type="project" value="InterPro"/>
</dbReference>
<dbReference type="SUPFAM" id="SSF55961">
    <property type="entry name" value="Bet v1-like"/>
    <property type="match status" value="1"/>
</dbReference>